<organism evidence="8 9">
    <name type="scientific">Mycoplasma testudineum</name>
    <dbReference type="NCBI Taxonomy" id="244584"/>
    <lineage>
        <taxon>Bacteria</taxon>
        <taxon>Bacillati</taxon>
        <taxon>Mycoplasmatota</taxon>
        <taxon>Mollicutes</taxon>
        <taxon>Mycoplasmataceae</taxon>
        <taxon>Mycoplasma</taxon>
    </lineage>
</organism>
<feature type="transmembrane region" description="Helical" evidence="7">
    <location>
        <begin position="165"/>
        <end position="188"/>
    </location>
</feature>
<dbReference type="OrthoDB" id="400343at2"/>
<dbReference type="SUPFAM" id="SSF161098">
    <property type="entry name" value="MetI-like"/>
    <property type="match status" value="1"/>
</dbReference>
<evidence type="ECO:0000313" key="8">
    <source>
        <dbReference type="EMBL" id="TDO19455.1"/>
    </source>
</evidence>
<keyword evidence="8" id="KW-0762">Sugar transport</keyword>
<keyword evidence="9" id="KW-1185">Reference proteome</keyword>
<name>A0A4R6IEW3_9MOLU</name>
<dbReference type="Gene3D" id="1.10.3720.10">
    <property type="entry name" value="MetI-like"/>
    <property type="match status" value="1"/>
</dbReference>
<proteinExistence type="predicted"/>
<keyword evidence="2" id="KW-0813">Transport</keyword>
<dbReference type="GO" id="GO:0005886">
    <property type="term" value="C:plasma membrane"/>
    <property type="evidence" value="ECO:0007669"/>
    <property type="project" value="UniProtKB-SubCell"/>
</dbReference>
<dbReference type="PANTHER" id="PTHR30193:SF37">
    <property type="entry name" value="INNER MEMBRANE ABC TRANSPORTER PERMEASE PROTEIN YCJO"/>
    <property type="match status" value="1"/>
</dbReference>
<reference evidence="8 9" key="1">
    <citation type="submission" date="2019-03" db="EMBL/GenBank/DDBJ databases">
        <title>Genomic Encyclopedia of Archaeal and Bacterial Type Strains, Phase II (KMG-II): from individual species to whole genera.</title>
        <authorList>
            <person name="Goeker M."/>
        </authorList>
    </citation>
    <scope>NUCLEOTIDE SEQUENCE [LARGE SCALE GENOMIC DNA]</scope>
    <source>
        <strain evidence="8 9">ATCC 700618</strain>
    </source>
</reference>
<evidence type="ECO:0000313" key="9">
    <source>
        <dbReference type="Proteomes" id="UP000295518"/>
    </source>
</evidence>
<protein>
    <submittedName>
        <fullName evidence="8">Multiple sugar transport system permease protein</fullName>
    </submittedName>
</protein>
<dbReference type="InterPro" id="IPR051393">
    <property type="entry name" value="ABC_transporter_permease"/>
</dbReference>
<feature type="transmembrane region" description="Helical" evidence="7">
    <location>
        <begin position="21"/>
        <end position="41"/>
    </location>
</feature>
<sequence>MLKSKKIFFDIKKYFLVNWKSVAYLAPILIFLIIFILLTIIKSYVESFRVFSEFDKTRFNIGIDNYKNVIADPQFKSAISNSTFLIFLVTPISLFLGFSLALLLNSLIFRWSKNILITAFYSQFFISSFAIGVSFIFLFGEQNAFSKIFNLNISFGVGENSIGFLWVYFLFQLWRSLPFNLVIFSFAISKMNLKYKTIFILDNISLWQKIKYVYYHEINKTFLNVAYTNIAFSAFLVPYGIIDLDLDSLRGHTLSSYIFSYLNPQNLNINLDFQLAYAASIISLGYILFLVILLNFTRPSTILFFINVTKKITSKFKHQEQRV</sequence>
<gene>
    <name evidence="8" type="ORF">EI74_0726</name>
</gene>
<feature type="transmembrane region" description="Helical" evidence="7">
    <location>
        <begin position="221"/>
        <end position="242"/>
    </location>
</feature>
<dbReference type="AlphaFoldDB" id="A0A4R6IEW3"/>
<comment type="subcellular location">
    <subcellularLocation>
        <location evidence="1">Cell membrane</location>
        <topology evidence="1">Multi-pass membrane protein</topology>
    </subcellularLocation>
</comment>
<dbReference type="InterPro" id="IPR035906">
    <property type="entry name" value="MetI-like_sf"/>
</dbReference>
<evidence type="ECO:0000256" key="6">
    <source>
        <dbReference type="ARBA" id="ARBA00023136"/>
    </source>
</evidence>
<evidence type="ECO:0000256" key="5">
    <source>
        <dbReference type="ARBA" id="ARBA00022989"/>
    </source>
</evidence>
<dbReference type="RefSeq" id="WP_094254876.1">
    <property type="nucleotide sequence ID" value="NZ_NNCE01000006.1"/>
</dbReference>
<dbReference type="EMBL" id="SNWN01000014">
    <property type="protein sequence ID" value="TDO19455.1"/>
    <property type="molecule type" value="Genomic_DNA"/>
</dbReference>
<evidence type="ECO:0000256" key="2">
    <source>
        <dbReference type="ARBA" id="ARBA00022448"/>
    </source>
</evidence>
<feature type="transmembrane region" description="Helical" evidence="7">
    <location>
        <begin position="84"/>
        <end position="104"/>
    </location>
</feature>
<evidence type="ECO:0000256" key="4">
    <source>
        <dbReference type="ARBA" id="ARBA00022692"/>
    </source>
</evidence>
<dbReference type="PANTHER" id="PTHR30193">
    <property type="entry name" value="ABC TRANSPORTER PERMEASE PROTEIN"/>
    <property type="match status" value="1"/>
</dbReference>
<keyword evidence="5 7" id="KW-1133">Transmembrane helix</keyword>
<keyword evidence="3" id="KW-1003">Cell membrane</keyword>
<feature type="transmembrane region" description="Helical" evidence="7">
    <location>
        <begin position="116"/>
        <end position="139"/>
    </location>
</feature>
<keyword evidence="6 7" id="KW-0472">Membrane</keyword>
<accession>A0A4R6IEW3</accession>
<evidence type="ECO:0000256" key="7">
    <source>
        <dbReference type="SAM" id="Phobius"/>
    </source>
</evidence>
<evidence type="ECO:0000256" key="3">
    <source>
        <dbReference type="ARBA" id="ARBA00022475"/>
    </source>
</evidence>
<comment type="caution">
    <text evidence="8">The sequence shown here is derived from an EMBL/GenBank/DDBJ whole genome shotgun (WGS) entry which is preliminary data.</text>
</comment>
<evidence type="ECO:0000256" key="1">
    <source>
        <dbReference type="ARBA" id="ARBA00004651"/>
    </source>
</evidence>
<dbReference type="Proteomes" id="UP000295518">
    <property type="component" value="Unassembled WGS sequence"/>
</dbReference>
<feature type="transmembrane region" description="Helical" evidence="7">
    <location>
        <begin position="275"/>
        <end position="296"/>
    </location>
</feature>
<keyword evidence="4 7" id="KW-0812">Transmembrane</keyword>